<comment type="caution">
    <text evidence="3">The sequence shown here is derived from an EMBL/GenBank/DDBJ whole genome shotgun (WGS) entry which is preliminary data.</text>
</comment>
<accession>A0A2P8DPG3</accession>
<gene>
    <name evidence="3" type="ORF">CLV63_104322</name>
</gene>
<proteinExistence type="predicted"/>
<dbReference type="InterPro" id="IPR028978">
    <property type="entry name" value="Chorismate_lyase_/UTRA_dom_sf"/>
</dbReference>
<dbReference type="AlphaFoldDB" id="A0A2P8DPG3"/>
<feature type="compositionally biased region" description="Basic and acidic residues" evidence="1">
    <location>
        <begin position="1"/>
        <end position="22"/>
    </location>
</feature>
<dbReference type="SMART" id="SM00866">
    <property type="entry name" value="UTRA"/>
    <property type="match status" value="1"/>
</dbReference>
<dbReference type="RefSeq" id="WP_245928659.1">
    <property type="nucleotide sequence ID" value="NZ_PYGA01000004.1"/>
</dbReference>
<organism evidence="3 4">
    <name type="scientific">Murinocardiopsis flavida</name>
    <dbReference type="NCBI Taxonomy" id="645275"/>
    <lineage>
        <taxon>Bacteria</taxon>
        <taxon>Bacillati</taxon>
        <taxon>Actinomycetota</taxon>
        <taxon>Actinomycetes</taxon>
        <taxon>Streptosporangiales</taxon>
        <taxon>Nocardiopsidaceae</taxon>
        <taxon>Murinocardiopsis</taxon>
    </lineage>
</organism>
<dbReference type="PANTHER" id="PTHR44846">
    <property type="entry name" value="MANNOSYL-D-GLYCERATE TRANSPORT/METABOLISM SYSTEM REPRESSOR MNGR-RELATED"/>
    <property type="match status" value="1"/>
</dbReference>
<protein>
    <submittedName>
        <fullName evidence="3">UTRA domain-containing protein</fullName>
    </submittedName>
</protein>
<dbReference type="Proteomes" id="UP000240542">
    <property type="component" value="Unassembled WGS sequence"/>
</dbReference>
<dbReference type="Pfam" id="PF07702">
    <property type="entry name" value="UTRA"/>
    <property type="match status" value="1"/>
</dbReference>
<evidence type="ECO:0000256" key="1">
    <source>
        <dbReference type="SAM" id="MobiDB-lite"/>
    </source>
</evidence>
<keyword evidence="4" id="KW-1185">Reference proteome</keyword>
<sequence length="180" mass="19592">MDIDRERMDDSSAYVGRRESGKPDAWTELAGSAGSQRLREVRELAPPAEVADALGLPEGGLAVVRRRMMLLAERPVELTDSYYPSSFAKGTPLAETSKIPGGSPHALADLGFVPFESLEDVSVRPATEAEAELLALDAGAPVLVVFRIVLSAEGNPYEVSIMTMIPEGRHLRYRVRVERT</sequence>
<dbReference type="InterPro" id="IPR050679">
    <property type="entry name" value="Bact_HTH_transcr_reg"/>
</dbReference>
<evidence type="ECO:0000313" key="3">
    <source>
        <dbReference type="EMBL" id="PSK99098.1"/>
    </source>
</evidence>
<dbReference type="PANTHER" id="PTHR44846:SF17">
    <property type="entry name" value="GNTR-FAMILY TRANSCRIPTIONAL REGULATOR"/>
    <property type="match status" value="1"/>
</dbReference>
<evidence type="ECO:0000313" key="4">
    <source>
        <dbReference type="Proteomes" id="UP000240542"/>
    </source>
</evidence>
<dbReference type="GO" id="GO:0045892">
    <property type="term" value="P:negative regulation of DNA-templated transcription"/>
    <property type="evidence" value="ECO:0007669"/>
    <property type="project" value="TreeGrafter"/>
</dbReference>
<evidence type="ECO:0000259" key="2">
    <source>
        <dbReference type="SMART" id="SM00866"/>
    </source>
</evidence>
<dbReference type="SUPFAM" id="SSF64288">
    <property type="entry name" value="Chorismate lyase-like"/>
    <property type="match status" value="1"/>
</dbReference>
<feature type="domain" description="UbiC transcription regulator-associated" evidence="2">
    <location>
        <begin position="29"/>
        <end position="170"/>
    </location>
</feature>
<dbReference type="EMBL" id="PYGA01000004">
    <property type="protein sequence ID" value="PSK99098.1"/>
    <property type="molecule type" value="Genomic_DNA"/>
</dbReference>
<name>A0A2P8DPG3_9ACTN</name>
<dbReference type="InterPro" id="IPR011663">
    <property type="entry name" value="UTRA"/>
</dbReference>
<dbReference type="Gene3D" id="3.40.1410.10">
    <property type="entry name" value="Chorismate lyase-like"/>
    <property type="match status" value="1"/>
</dbReference>
<feature type="region of interest" description="Disordered" evidence="1">
    <location>
        <begin position="1"/>
        <end position="32"/>
    </location>
</feature>
<dbReference type="GO" id="GO:0003677">
    <property type="term" value="F:DNA binding"/>
    <property type="evidence" value="ECO:0007669"/>
    <property type="project" value="InterPro"/>
</dbReference>
<reference evidence="3 4" key="1">
    <citation type="submission" date="2018-03" db="EMBL/GenBank/DDBJ databases">
        <title>Genomic Encyclopedia of Archaeal and Bacterial Type Strains, Phase II (KMG-II): from individual species to whole genera.</title>
        <authorList>
            <person name="Goeker M."/>
        </authorList>
    </citation>
    <scope>NUCLEOTIDE SEQUENCE [LARGE SCALE GENOMIC DNA]</scope>
    <source>
        <strain evidence="3 4">DSM 45312</strain>
    </source>
</reference>